<proteinExistence type="predicted"/>
<dbReference type="EMBL" id="BAAAZD010000002">
    <property type="protein sequence ID" value="GAA4010540.1"/>
    <property type="molecule type" value="Genomic_DNA"/>
</dbReference>
<sequence>MASYAADLAKGDRGAIASRYSGNGAYSLGFGPKTRESFEAIGKRYAGPEWQKPDKFEWTDLSFEQLGQDHCLVAGGFNWTVGQRTAAMAYTAVLKRERGVLRIILEHESMLTPPRAQK</sequence>
<reference evidence="2" key="1">
    <citation type="journal article" date="2019" name="Int. J. Syst. Evol. Microbiol.">
        <title>The Global Catalogue of Microorganisms (GCM) 10K type strain sequencing project: providing services to taxonomists for standard genome sequencing and annotation.</title>
        <authorList>
            <consortium name="The Broad Institute Genomics Platform"/>
            <consortium name="The Broad Institute Genome Sequencing Center for Infectious Disease"/>
            <person name="Wu L."/>
            <person name="Ma J."/>
        </authorList>
    </citation>
    <scope>NUCLEOTIDE SEQUENCE [LARGE SCALE GENOMIC DNA]</scope>
    <source>
        <strain evidence="2">JCM 16603</strain>
    </source>
</reference>
<evidence type="ECO:0000313" key="1">
    <source>
        <dbReference type="EMBL" id="GAA4010540.1"/>
    </source>
</evidence>
<gene>
    <name evidence="1" type="ORF">GCM10022211_26270</name>
</gene>
<dbReference type="InterPro" id="IPR032710">
    <property type="entry name" value="NTF2-like_dom_sf"/>
</dbReference>
<evidence type="ECO:0000313" key="2">
    <source>
        <dbReference type="Proteomes" id="UP001501310"/>
    </source>
</evidence>
<evidence type="ECO:0008006" key="3">
    <source>
        <dbReference type="Google" id="ProtNLM"/>
    </source>
</evidence>
<dbReference type="Proteomes" id="UP001501310">
    <property type="component" value="Unassembled WGS sequence"/>
</dbReference>
<dbReference type="Gene3D" id="3.10.450.50">
    <property type="match status" value="1"/>
</dbReference>
<name>A0ABP7SE60_9SPHN</name>
<dbReference type="SUPFAM" id="SSF54427">
    <property type="entry name" value="NTF2-like"/>
    <property type="match status" value="1"/>
</dbReference>
<comment type="caution">
    <text evidence="1">The sequence shown here is derived from an EMBL/GenBank/DDBJ whole genome shotgun (WGS) entry which is preliminary data.</text>
</comment>
<keyword evidence="2" id="KW-1185">Reference proteome</keyword>
<accession>A0ABP7SE60</accession>
<organism evidence="1 2">
    <name type="scientific">Sphingomonas humi</name>
    <dbReference type="NCBI Taxonomy" id="335630"/>
    <lineage>
        <taxon>Bacteria</taxon>
        <taxon>Pseudomonadati</taxon>
        <taxon>Pseudomonadota</taxon>
        <taxon>Alphaproteobacteria</taxon>
        <taxon>Sphingomonadales</taxon>
        <taxon>Sphingomonadaceae</taxon>
        <taxon>Sphingomonas</taxon>
    </lineage>
</organism>
<protein>
    <recommendedName>
        <fullName evidence="3">SnoaL-like domain-containing protein</fullName>
    </recommendedName>
</protein>